<gene>
    <name evidence="6" type="ORF">V1479_21730</name>
</gene>
<dbReference type="SUPFAM" id="SSF51316">
    <property type="entry name" value="Mss4-like"/>
    <property type="match status" value="1"/>
</dbReference>
<keyword evidence="4" id="KW-0456">Lyase</keyword>
<evidence type="ECO:0000259" key="5">
    <source>
        <dbReference type="PROSITE" id="PS51891"/>
    </source>
</evidence>
<protein>
    <submittedName>
        <fullName evidence="6">GFA family protein</fullName>
    </submittedName>
</protein>
<dbReference type="RefSeq" id="WP_368804718.1">
    <property type="nucleotide sequence ID" value="NZ_JAZHFV010000008.1"/>
</dbReference>
<dbReference type="PROSITE" id="PS51891">
    <property type="entry name" value="CENP_V_GFA"/>
    <property type="match status" value="1"/>
</dbReference>
<dbReference type="PANTHER" id="PTHR33337">
    <property type="entry name" value="GFA DOMAIN-CONTAINING PROTEIN"/>
    <property type="match status" value="1"/>
</dbReference>
<keyword evidence="7" id="KW-1185">Reference proteome</keyword>
<reference evidence="6 7" key="1">
    <citation type="submission" date="2024-01" db="EMBL/GenBank/DDBJ databases">
        <title>New evidence supports the origin of RcGTA from prophage.</title>
        <authorList>
            <person name="Xu Y."/>
            <person name="Liu B."/>
            <person name="Chen F."/>
        </authorList>
    </citation>
    <scope>NUCLEOTIDE SEQUENCE [LARGE SCALE GENOMIC DNA]</scope>
    <source>
        <strain evidence="6 7">CBW1107-2</strain>
    </source>
</reference>
<dbReference type="Pfam" id="PF04828">
    <property type="entry name" value="GFA"/>
    <property type="match status" value="1"/>
</dbReference>
<evidence type="ECO:0000256" key="4">
    <source>
        <dbReference type="ARBA" id="ARBA00023239"/>
    </source>
</evidence>
<evidence type="ECO:0000256" key="3">
    <source>
        <dbReference type="ARBA" id="ARBA00022833"/>
    </source>
</evidence>
<evidence type="ECO:0000313" key="7">
    <source>
        <dbReference type="Proteomes" id="UP001559025"/>
    </source>
</evidence>
<name>A0ABV3WZ33_9HYPH</name>
<dbReference type="Gene3D" id="3.90.1590.10">
    <property type="entry name" value="glutathione-dependent formaldehyde- activating enzyme (gfa)"/>
    <property type="match status" value="1"/>
</dbReference>
<sequence>MQPESWSGGCLCGSCRYTVNGKPSHVGYCHCSMCRRATGGPFAVLVRVESEIVEWSRVPASYRSSPIATRGFCPTCGTPLYLQYDDDSRIRLLVGTVDQPDNFVPQSHYGVEGRLKWIDCSRGLPEEETTETW</sequence>
<dbReference type="Proteomes" id="UP001559025">
    <property type="component" value="Unassembled WGS sequence"/>
</dbReference>
<dbReference type="PANTHER" id="PTHR33337:SF40">
    <property type="entry name" value="CENP-V_GFA DOMAIN-CONTAINING PROTEIN-RELATED"/>
    <property type="match status" value="1"/>
</dbReference>
<organism evidence="6 7">
    <name type="scientific">Neoaquamicrobium sediminum</name>
    <dbReference type="NCBI Taxonomy" id="1849104"/>
    <lineage>
        <taxon>Bacteria</taxon>
        <taxon>Pseudomonadati</taxon>
        <taxon>Pseudomonadota</taxon>
        <taxon>Alphaproteobacteria</taxon>
        <taxon>Hyphomicrobiales</taxon>
        <taxon>Phyllobacteriaceae</taxon>
        <taxon>Neoaquamicrobium</taxon>
    </lineage>
</organism>
<dbReference type="InterPro" id="IPR011057">
    <property type="entry name" value="Mss4-like_sf"/>
</dbReference>
<dbReference type="InterPro" id="IPR006913">
    <property type="entry name" value="CENP-V/GFA"/>
</dbReference>
<accession>A0ABV3WZ33</accession>
<feature type="domain" description="CENP-V/GFA" evidence="5">
    <location>
        <begin position="6"/>
        <end position="119"/>
    </location>
</feature>
<evidence type="ECO:0000256" key="1">
    <source>
        <dbReference type="ARBA" id="ARBA00005495"/>
    </source>
</evidence>
<comment type="similarity">
    <text evidence="1">Belongs to the Gfa family.</text>
</comment>
<proteinExistence type="inferred from homology"/>
<keyword evidence="3" id="KW-0862">Zinc</keyword>
<evidence type="ECO:0000313" key="6">
    <source>
        <dbReference type="EMBL" id="MEX4009942.1"/>
    </source>
</evidence>
<evidence type="ECO:0000256" key="2">
    <source>
        <dbReference type="ARBA" id="ARBA00022723"/>
    </source>
</evidence>
<dbReference type="EMBL" id="JAZHFV010000008">
    <property type="protein sequence ID" value="MEX4009942.1"/>
    <property type="molecule type" value="Genomic_DNA"/>
</dbReference>
<keyword evidence="2" id="KW-0479">Metal-binding</keyword>
<comment type="caution">
    <text evidence="6">The sequence shown here is derived from an EMBL/GenBank/DDBJ whole genome shotgun (WGS) entry which is preliminary data.</text>
</comment>